<evidence type="ECO:0000313" key="1">
    <source>
        <dbReference type="EMBL" id="KAF6757158.1"/>
    </source>
</evidence>
<dbReference type="Gene3D" id="2.60.40.640">
    <property type="match status" value="1"/>
</dbReference>
<keyword evidence="2" id="KW-1185">Reference proteome</keyword>
<comment type="caution">
    <text evidence="1">The sequence shown here is derived from an EMBL/GenBank/DDBJ whole genome shotgun (WGS) entry which is preliminary data.</text>
</comment>
<evidence type="ECO:0000313" key="2">
    <source>
        <dbReference type="Proteomes" id="UP000521943"/>
    </source>
</evidence>
<protein>
    <recommendedName>
        <fullName evidence="3">Arrestin-like N-terminal domain-containing protein</fullName>
    </recommendedName>
</protein>
<accession>A0A8H6M642</accession>
<dbReference type="OrthoDB" id="2333384at2759"/>
<dbReference type="AlphaFoldDB" id="A0A8H6M642"/>
<dbReference type="InterPro" id="IPR014756">
    <property type="entry name" value="Ig_E-set"/>
</dbReference>
<proteinExistence type="predicted"/>
<evidence type="ECO:0008006" key="3">
    <source>
        <dbReference type="Google" id="ProtNLM"/>
    </source>
</evidence>
<gene>
    <name evidence="1" type="ORF">DFP72DRAFT_248420</name>
</gene>
<reference evidence="1 2" key="1">
    <citation type="submission" date="2020-07" db="EMBL/GenBank/DDBJ databases">
        <title>Comparative genomics of pyrophilous fungi reveals a link between fire events and developmental genes.</title>
        <authorList>
            <consortium name="DOE Joint Genome Institute"/>
            <person name="Steindorff A.S."/>
            <person name="Carver A."/>
            <person name="Calhoun S."/>
            <person name="Stillman K."/>
            <person name="Liu H."/>
            <person name="Lipzen A."/>
            <person name="Pangilinan J."/>
            <person name="Labutti K."/>
            <person name="Bruns T.D."/>
            <person name="Grigoriev I.V."/>
        </authorList>
    </citation>
    <scope>NUCLEOTIDE SEQUENCE [LARGE SCALE GENOMIC DNA]</scope>
    <source>
        <strain evidence="1 2">CBS 144469</strain>
    </source>
</reference>
<dbReference type="InterPro" id="IPR014752">
    <property type="entry name" value="Arrestin-like_C"/>
</dbReference>
<organism evidence="1 2">
    <name type="scientific">Ephemerocybe angulata</name>
    <dbReference type="NCBI Taxonomy" id="980116"/>
    <lineage>
        <taxon>Eukaryota</taxon>
        <taxon>Fungi</taxon>
        <taxon>Dikarya</taxon>
        <taxon>Basidiomycota</taxon>
        <taxon>Agaricomycotina</taxon>
        <taxon>Agaricomycetes</taxon>
        <taxon>Agaricomycetidae</taxon>
        <taxon>Agaricales</taxon>
        <taxon>Agaricineae</taxon>
        <taxon>Psathyrellaceae</taxon>
        <taxon>Ephemerocybe</taxon>
    </lineage>
</organism>
<dbReference type="SUPFAM" id="SSF81296">
    <property type="entry name" value="E set domains"/>
    <property type="match status" value="1"/>
</dbReference>
<name>A0A8H6M642_9AGAR</name>
<dbReference type="Proteomes" id="UP000521943">
    <property type="component" value="Unassembled WGS sequence"/>
</dbReference>
<sequence length="464" mass="50477">MSETQSSNPPAFTSNGGAHSLAEPAAEEHLPSYQVSQTASPISTTVAHANLNALSTGHQSTLADSSGKNKWLSLTVTTRPRKPQSLPQYWEGDIIKGQVELDLREGKTENAKRLSISVIGGTTLVGQPESIFLNDAQTLWTPSPTSPKLQGKQTWPFEITLPKQVDVKGSKYNLPPTFTVRGSPMHVDYKLVVQVKRGFFKSNAELMTTFGYLVSTVAEPPSTLRQTAYREGSAVLGPEVDPEGWKILEPVKTTGSLFGQSGTVEIEVTLAISKPLTYALGSPVPLRLTLKSTNTTALDLLATPKSIRLEIVRSMITGPDAASNDTASLKSENVASENEGFAFWWDTPRTTDSGPPRDPNERVLWGELEIPLTLKPTFSFHQFSLRYSLILQPLTATGWHTASYSKQKKLKPLLSEWVTIVSKPTPGMPKARSDAPPGYDRTQQTNFLKSVGVRGGSGFCVASR</sequence>
<dbReference type="EMBL" id="JACGCI010000023">
    <property type="protein sequence ID" value="KAF6757158.1"/>
    <property type="molecule type" value="Genomic_DNA"/>
</dbReference>